<dbReference type="AlphaFoldDB" id="M1Q2M3"/>
<dbReference type="NCBIfam" id="NF010934">
    <property type="entry name" value="PRK14354.1"/>
    <property type="match status" value="1"/>
</dbReference>
<dbReference type="CDD" id="cd02540">
    <property type="entry name" value="GT2_GlmU_N_bac"/>
    <property type="match status" value="1"/>
</dbReference>
<dbReference type="InterPro" id="IPR056729">
    <property type="entry name" value="GMPPB_C"/>
</dbReference>
<feature type="domain" description="Mannose-1-phosphate guanyltransferase C-terminal" evidence="16">
    <location>
        <begin position="261"/>
        <end position="357"/>
    </location>
</feature>
<keyword evidence="3 17" id="KW-0808">Transferase</keyword>
<evidence type="ECO:0000256" key="12">
    <source>
        <dbReference type="ARBA" id="ARBA00023316"/>
    </source>
</evidence>
<evidence type="ECO:0000256" key="13">
    <source>
        <dbReference type="ARBA" id="ARBA00048247"/>
    </source>
</evidence>
<keyword evidence="5" id="KW-0479">Metal-binding</keyword>
<keyword evidence="6" id="KW-0677">Repeat</keyword>
<dbReference type="Pfam" id="PF25087">
    <property type="entry name" value="GMPPB_C"/>
    <property type="match status" value="1"/>
</dbReference>
<organism evidence="17">
    <name type="scientific">uncultured organism</name>
    <dbReference type="NCBI Taxonomy" id="155900"/>
    <lineage>
        <taxon>unclassified sequences</taxon>
        <taxon>environmental samples</taxon>
    </lineage>
</organism>
<dbReference type="InterPro" id="IPR038009">
    <property type="entry name" value="GlmU_C_LbH"/>
</dbReference>
<gene>
    <name evidence="17" type="ORF">FLSS-28_0015</name>
</gene>
<dbReference type="GO" id="GO:0019134">
    <property type="term" value="F:glucosamine-1-phosphate N-acetyltransferase activity"/>
    <property type="evidence" value="ECO:0007669"/>
    <property type="project" value="UniProtKB-EC"/>
</dbReference>
<protein>
    <submittedName>
        <fullName evidence="17">UDP-N-acetylglucosamine diphosphorylase/glucosamine-1-phosphate N-acetyltransferase</fullName>
    </submittedName>
</protein>
<evidence type="ECO:0000256" key="8">
    <source>
        <dbReference type="ARBA" id="ARBA00022960"/>
    </source>
</evidence>
<dbReference type="Gene3D" id="3.90.550.10">
    <property type="entry name" value="Spore Coat Polysaccharide Biosynthesis Protein SpsA, Chain A"/>
    <property type="match status" value="1"/>
</dbReference>
<dbReference type="GO" id="GO:0003977">
    <property type="term" value="F:UDP-N-acetylglucosamine diphosphorylase activity"/>
    <property type="evidence" value="ECO:0007669"/>
    <property type="project" value="UniProtKB-EC"/>
</dbReference>
<proteinExistence type="inferred from homology"/>
<dbReference type="EMBL" id="JX684094">
    <property type="protein sequence ID" value="AGF93497.1"/>
    <property type="molecule type" value="Genomic_DNA"/>
</dbReference>
<evidence type="ECO:0000256" key="11">
    <source>
        <dbReference type="ARBA" id="ARBA00023315"/>
    </source>
</evidence>
<feature type="domain" description="MobA-like NTP transferase" evidence="15">
    <location>
        <begin position="8"/>
        <end position="133"/>
    </location>
</feature>
<keyword evidence="10" id="KW-0511">Multifunctional enzyme</keyword>
<keyword evidence="4" id="KW-0548">Nucleotidyltransferase</keyword>
<dbReference type="GO" id="GO:0000287">
    <property type="term" value="F:magnesium ion binding"/>
    <property type="evidence" value="ECO:0007669"/>
    <property type="project" value="InterPro"/>
</dbReference>
<dbReference type="PANTHER" id="PTHR43584">
    <property type="entry name" value="NUCLEOTIDYL TRANSFERASE"/>
    <property type="match status" value="1"/>
</dbReference>
<evidence type="ECO:0000256" key="3">
    <source>
        <dbReference type="ARBA" id="ARBA00022679"/>
    </source>
</evidence>
<evidence type="ECO:0000256" key="4">
    <source>
        <dbReference type="ARBA" id="ARBA00022695"/>
    </source>
</evidence>
<keyword evidence="7" id="KW-0460">Magnesium</keyword>
<evidence type="ECO:0000259" key="16">
    <source>
        <dbReference type="Pfam" id="PF25087"/>
    </source>
</evidence>
<dbReference type="GO" id="GO:0006048">
    <property type="term" value="P:UDP-N-acetylglucosamine biosynthetic process"/>
    <property type="evidence" value="ECO:0007669"/>
    <property type="project" value="InterPro"/>
</dbReference>
<evidence type="ECO:0000256" key="2">
    <source>
        <dbReference type="ARBA" id="ARBA00022490"/>
    </source>
</evidence>
<dbReference type="GO" id="GO:0071555">
    <property type="term" value="P:cell wall organization"/>
    <property type="evidence" value="ECO:0007669"/>
    <property type="project" value="UniProtKB-KW"/>
</dbReference>
<keyword evidence="2" id="KW-0963">Cytoplasm</keyword>
<dbReference type="InterPro" id="IPR011004">
    <property type="entry name" value="Trimer_LpxA-like_sf"/>
</dbReference>
<dbReference type="SUPFAM" id="SSF53448">
    <property type="entry name" value="Nucleotide-diphospho-sugar transferases"/>
    <property type="match status" value="1"/>
</dbReference>
<evidence type="ECO:0000256" key="5">
    <source>
        <dbReference type="ARBA" id="ARBA00022723"/>
    </source>
</evidence>
<dbReference type="Pfam" id="PF12804">
    <property type="entry name" value="NTP_transf_3"/>
    <property type="match status" value="1"/>
</dbReference>
<evidence type="ECO:0000256" key="14">
    <source>
        <dbReference type="ARBA" id="ARBA00048493"/>
    </source>
</evidence>
<evidence type="ECO:0000256" key="9">
    <source>
        <dbReference type="ARBA" id="ARBA00022984"/>
    </source>
</evidence>
<dbReference type="NCBIfam" id="TIGR01173">
    <property type="entry name" value="glmU"/>
    <property type="match status" value="1"/>
</dbReference>
<dbReference type="SUPFAM" id="SSF51161">
    <property type="entry name" value="Trimeric LpxA-like enzymes"/>
    <property type="match status" value="1"/>
</dbReference>
<dbReference type="InterPro" id="IPR050065">
    <property type="entry name" value="GlmU-like"/>
</dbReference>
<reference evidence="17" key="1">
    <citation type="journal article" date="2013" name="Syst. Appl. Microbiol.">
        <title>New insights into the archaeal diversity of a hypersaline microbial mat obtained by a metagenomic approach.</title>
        <authorList>
            <person name="Lopez-Lopez A."/>
            <person name="Richter M."/>
            <person name="Pena A."/>
            <person name="Tamames J."/>
            <person name="Rossello-Mora R."/>
        </authorList>
    </citation>
    <scope>NUCLEOTIDE SEQUENCE</scope>
</reference>
<evidence type="ECO:0000259" key="15">
    <source>
        <dbReference type="Pfam" id="PF12804"/>
    </source>
</evidence>
<dbReference type="InterPro" id="IPR025877">
    <property type="entry name" value="MobA-like_NTP_Trfase"/>
</dbReference>
<comment type="catalytic activity">
    <reaction evidence="13">
        <text>alpha-D-glucosamine 1-phosphate + acetyl-CoA = N-acetyl-alpha-D-glucosamine 1-phosphate + CoA + H(+)</text>
        <dbReference type="Rhea" id="RHEA:13725"/>
        <dbReference type="ChEBI" id="CHEBI:15378"/>
        <dbReference type="ChEBI" id="CHEBI:57287"/>
        <dbReference type="ChEBI" id="CHEBI:57288"/>
        <dbReference type="ChEBI" id="CHEBI:57776"/>
        <dbReference type="ChEBI" id="CHEBI:58516"/>
        <dbReference type="EC" id="2.3.1.157"/>
    </reaction>
</comment>
<keyword evidence="11" id="KW-0012">Acyltransferase</keyword>
<evidence type="ECO:0000256" key="1">
    <source>
        <dbReference type="ARBA" id="ARBA00001946"/>
    </source>
</evidence>
<sequence length="456" mass="50445">MMANILSVVLAAGKGTRMKSNMTKVLHQVGGKPMVEHILDTVEDLSSETICIVGHQADRVKDELKDREVKFVTQSQQLGTGHAVSQARKYFKEHKGPVLILCGDTPLLNRETLQYMVEKHQEEGAGITILTARLNDPAGYGRIIRNREGQVEKIVEEEDANEKERKIKEINSGVYCFNGNLLAEALGTLTDDNAQGEYYLPDTLNYVRNQNKKIIPVVIENNREIIGINDRKDLAEAEKILRTRINDYHMNRGITIIDPDNTYIDSTVRIGRDTVIYPYTFIERKTVIGSETVIGPQCRLVNAKIGDETNLKSGCKIYDSEIGNRCNIGPFAYIRPGCRIADEVKIGDYVELKKAQVGSGSKVPHLSYVGDAEIGEGTNIGAGTIFANYDGEKKHKTTVGDKVFIGSNTTLVAPVEVKNRGKTGAGAVVTKNVQENTTVVGVPARKFTRDKNEEDH</sequence>
<keyword evidence="8" id="KW-0133">Cell shape</keyword>
<keyword evidence="9" id="KW-0573">Peptidoglycan synthesis</keyword>
<keyword evidence="12" id="KW-0961">Cell wall biogenesis/degradation</keyword>
<evidence type="ECO:0000256" key="6">
    <source>
        <dbReference type="ARBA" id="ARBA00022737"/>
    </source>
</evidence>
<dbReference type="InterPro" id="IPR005882">
    <property type="entry name" value="Bifunctional_GlmU"/>
</dbReference>
<dbReference type="PANTHER" id="PTHR43584:SF3">
    <property type="entry name" value="BIFUNCTIONAL PROTEIN GLMU"/>
    <property type="match status" value="1"/>
</dbReference>
<evidence type="ECO:0000256" key="7">
    <source>
        <dbReference type="ARBA" id="ARBA00022842"/>
    </source>
</evidence>
<dbReference type="HAMAP" id="MF_01631">
    <property type="entry name" value="GlmU"/>
    <property type="match status" value="1"/>
</dbReference>
<evidence type="ECO:0000313" key="17">
    <source>
        <dbReference type="EMBL" id="AGF93497.1"/>
    </source>
</evidence>
<accession>M1Q2M3</accession>
<dbReference type="InterPro" id="IPR029044">
    <property type="entry name" value="Nucleotide-diphossugar_trans"/>
</dbReference>
<comment type="cofactor">
    <cofactor evidence="1">
        <name>Mg(2+)</name>
        <dbReference type="ChEBI" id="CHEBI:18420"/>
    </cofactor>
</comment>
<dbReference type="Gene3D" id="2.160.10.10">
    <property type="entry name" value="Hexapeptide repeat proteins"/>
    <property type="match status" value="1"/>
</dbReference>
<name>M1Q2M3_9ZZZZ</name>
<dbReference type="CDD" id="cd03353">
    <property type="entry name" value="LbH_GlmU_C"/>
    <property type="match status" value="1"/>
</dbReference>
<evidence type="ECO:0000256" key="10">
    <source>
        <dbReference type="ARBA" id="ARBA00023268"/>
    </source>
</evidence>
<comment type="catalytic activity">
    <reaction evidence="14">
        <text>N-acetyl-alpha-D-glucosamine 1-phosphate + UTP + H(+) = UDP-N-acetyl-alpha-D-glucosamine + diphosphate</text>
        <dbReference type="Rhea" id="RHEA:13509"/>
        <dbReference type="ChEBI" id="CHEBI:15378"/>
        <dbReference type="ChEBI" id="CHEBI:33019"/>
        <dbReference type="ChEBI" id="CHEBI:46398"/>
        <dbReference type="ChEBI" id="CHEBI:57705"/>
        <dbReference type="ChEBI" id="CHEBI:57776"/>
        <dbReference type="EC" id="2.7.7.23"/>
    </reaction>
</comment>